<evidence type="ECO:0000256" key="4">
    <source>
        <dbReference type="ARBA" id="ARBA00021881"/>
    </source>
</evidence>
<evidence type="ECO:0000256" key="2">
    <source>
        <dbReference type="ARBA" id="ARBA00005643"/>
    </source>
</evidence>
<evidence type="ECO:0000313" key="7">
    <source>
        <dbReference type="EMBL" id="CAH2354280.1"/>
    </source>
</evidence>
<evidence type="ECO:0000256" key="1">
    <source>
        <dbReference type="ARBA" id="ARBA00004148"/>
    </source>
</evidence>
<comment type="similarity">
    <text evidence="2">Belongs to the IML1 family.</text>
</comment>
<comment type="caution">
    <text evidence="7">The sequence shown here is derived from an EMBL/GenBank/DDBJ whole genome shotgun (WGS) entry which is preliminary data.</text>
</comment>
<dbReference type="GO" id="GO:0005096">
    <property type="term" value="F:GTPase activator activity"/>
    <property type="evidence" value="ECO:0007669"/>
    <property type="project" value="InterPro"/>
</dbReference>
<accession>A0A9P0QTZ5</accession>
<dbReference type="InterPro" id="IPR000591">
    <property type="entry name" value="DEP_dom"/>
</dbReference>
<dbReference type="Gene3D" id="1.10.10.10">
    <property type="entry name" value="Winged helix-like DNA-binding domain superfamily/Winged helix DNA-binding domain"/>
    <property type="match status" value="1"/>
</dbReference>
<dbReference type="InterPro" id="IPR027244">
    <property type="entry name" value="IML1"/>
</dbReference>
<dbReference type="Proteomes" id="UP000837801">
    <property type="component" value="Unassembled WGS sequence"/>
</dbReference>
<keyword evidence="8" id="KW-1185">Reference proteome</keyword>
<evidence type="ECO:0000256" key="5">
    <source>
        <dbReference type="SAM" id="MobiDB-lite"/>
    </source>
</evidence>
<reference evidence="7" key="1">
    <citation type="submission" date="2022-03" db="EMBL/GenBank/DDBJ databases">
        <authorList>
            <person name="Legras J.-L."/>
            <person name="Devillers H."/>
            <person name="Grondin C."/>
        </authorList>
    </citation>
    <scope>NUCLEOTIDE SEQUENCE</scope>
    <source>
        <strain evidence="7">CLIB 1423</strain>
    </source>
</reference>
<feature type="compositionally biased region" description="Polar residues" evidence="5">
    <location>
        <begin position="10"/>
        <end position="29"/>
    </location>
</feature>
<dbReference type="PANTHER" id="PTHR13179:SF8">
    <property type="entry name" value="GATOR COMPLEX PROTEIN DEPDC5"/>
    <property type="match status" value="1"/>
</dbReference>
<dbReference type="InterPro" id="IPR048255">
    <property type="entry name" value="IML1_N"/>
</dbReference>
<dbReference type="SMART" id="SM00049">
    <property type="entry name" value="DEP"/>
    <property type="match status" value="1"/>
</dbReference>
<dbReference type="Pfam" id="PF12257">
    <property type="entry name" value="IML1"/>
    <property type="match status" value="1"/>
</dbReference>
<dbReference type="GO" id="GO:0005774">
    <property type="term" value="C:vacuolar membrane"/>
    <property type="evidence" value="ECO:0007669"/>
    <property type="project" value="UniProtKB-SubCell"/>
</dbReference>
<evidence type="ECO:0000259" key="6">
    <source>
        <dbReference type="PROSITE" id="PS50186"/>
    </source>
</evidence>
<feature type="compositionally biased region" description="Polar residues" evidence="5">
    <location>
        <begin position="189"/>
        <end position="203"/>
    </location>
</feature>
<dbReference type="SUPFAM" id="SSF46785">
    <property type="entry name" value="Winged helix' DNA-binding domain"/>
    <property type="match status" value="1"/>
</dbReference>
<feature type="region of interest" description="Disordered" evidence="5">
    <location>
        <begin position="716"/>
        <end position="745"/>
    </location>
</feature>
<protein>
    <recommendedName>
        <fullName evidence="3">Vacuolar membrane-associated protein IML1</fullName>
    </recommendedName>
    <alternativeName>
        <fullName evidence="4">Vacuolar membrane-associated protein iml1</fullName>
    </alternativeName>
</protein>
<dbReference type="PROSITE" id="PS50186">
    <property type="entry name" value="DEP"/>
    <property type="match status" value="1"/>
</dbReference>
<dbReference type="GO" id="GO:0035556">
    <property type="term" value="P:intracellular signal transduction"/>
    <property type="evidence" value="ECO:0007669"/>
    <property type="project" value="InterPro"/>
</dbReference>
<dbReference type="GO" id="GO:1904262">
    <property type="term" value="P:negative regulation of TORC1 signaling"/>
    <property type="evidence" value="ECO:0007669"/>
    <property type="project" value="TreeGrafter"/>
</dbReference>
<organism evidence="7 8">
    <name type="scientific">[Candida] railenensis</name>
    <dbReference type="NCBI Taxonomy" id="45579"/>
    <lineage>
        <taxon>Eukaryota</taxon>
        <taxon>Fungi</taxon>
        <taxon>Dikarya</taxon>
        <taxon>Ascomycota</taxon>
        <taxon>Saccharomycotina</taxon>
        <taxon>Pichiomycetes</taxon>
        <taxon>Debaryomycetaceae</taxon>
        <taxon>Kurtzmaniella</taxon>
    </lineage>
</organism>
<feature type="region of interest" description="Disordered" evidence="5">
    <location>
        <begin position="1"/>
        <end position="56"/>
    </location>
</feature>
<evidence type="ECO:0000256" key="3">
    <source>
        <dbReference type="ARBA" id="ARBA00018529"/>
    </source>
</evidence>
<name>A0A9P0QTZ5_9ASCO</name>
<dbReference type="EMBL" id="CAKXYY010000015">
    <property type="protein sequence ID" value="CAH2354280.1"/>
    <property type="molecule type" value="Genomic_DNA"/>
</dbReference>
<dbReference type="CDD" id="cd04449">
    <property type="entry name" value="DEP_DEPDC5-like"/>
    <property type="match status" value="1"/>
</dbReference>
<sequence>MQHARMFNPSGKNSGIPASNNNNSINTRRQMLGKADHKSSQEVKSGGGSGTMSSNQTNLVVGQTLNTSSHSRSGIENTIVTGRRKDLSSIRSSSSNITSTSVQRTVVGGGHVVKRLSQESSPRANFPIDPIPVTVWFHDTRTTSEDVVLECRSIPGIQEGDICELTPFQRAGEPKRRKLIFKAKDKNNENSPESSDSMQGSEGSNNNNTINTALNSNMSIPSSGSSVGGSSTVPTTPVISPASTNNSGPGGGVNNLNASGNMSGFGQGITGSASGGSSNTTGLPLKSNFQVSLLSNPLQSLLDLPPRSLAHIQVVDAKTVEVDTVEVFIKDVSLSRDSMWSFSSQLVGSCVYTDKRLSYLDSRCGVVKCIYKNGRRVFSGYIGEKTDVIFRSESSKLIFLVQLSREMWHFEETGEILFHKLVNTLFPKIFQKWRDKGTHHSITIVLFTSVDLTSVPWTSFGQGERPSTRRDFFRVVVDQVNIFHWDRIMANLRLEFANFKRDIMLKTSNGKFLMEGDSLPSVKGNLLEAINLGITIVTDRFKNTDLKHSLNSFVVVTPGTGLFDVDYNLMAETSRKMLSLDAGLDIVCLSQPPLHIVPLFRYKDPNKGGEVSHCVPNWCDISFFKDSALKTSQWIPRCKIYELQMMGVMENEVNDLEIERFQAIKGAKSVLEAMDVYDKDVFAPVVKPKESVHTEIPVAHAHQLSNLSQLISSKDIKEKELTNPKNNKHKSNEKKKEATEDLKVKSKKSSSSLIPSFDFSSISLMWKGTTNNRSTSAANSVDVSTTAMGTVTNTGSDSAALSTLYSLKNQDTDISVLPPSSQMLNSFLSPVVTNSSGTSTPKSKRSFTPIPIAKSSRDYLTQPRLIPKDEIFGSGELLGTSPKKEALDQAMRKISNPDSKTFKPEAKDKVADLPSDLLWTVVANPSKEMHSDILAFLRLSRWNGVFPPNIKRRSVKWRSFQSPAALPIVTTVFPSSRELNSNYTFQIYDVLLSSDNELHLETNMELFREMVQLRLLLGFQICWGDKVKEVEGDRKNGGNPEYLIKHLNSNGSVPFGSLIYLSYDDELHRINIDFNGNLNVQLYRRIESIVPTKPASSLGSGNYQTKPYDPLIRTRYADEYSFSKIDAIKRTPQKYNWNQFDQLLAGFEEAMPEDQRSFHKMKFVVMPSEISKNAVYISNEKLSDEEIRLEGLRKLIAIIEKGKYRKGASLSVGRKLARKKEEILPEINFYTGNLYDFLVEQEDGNDFLNGSHNSGSNEGSSRFSRNDFTLNQLAQELQGQNGLNLVDRTWHFKVHPHCFLGNELVSWLIENFQEIDSREEGTEFGQELKVMGLFKHVESRHGLLDGHYFYEFEDDYIDKAYKSTRSGGWFNRSRSSITTLENNVNNNDNGSIKSPVVEQSSRFGGELEKSTSVDNANTEKKSFHLSSSVQFNVDPLKKSFKPEIVTVHYDKVHNPEHCYHIRLQWLNTTAKFIDETITNWSRFCDRYGLKLVETPWDELCTIPEANPFHSFVDIRLELDPWTDPEFSGSSILKENKFYFHLYLLSRSGFLLDNRSPNFLRKDDIDITYSWGKPVFKYAQYIHGTGTYIVELRDNGDLFLAPNNVHLTRQRATSGTTPDKDANSKLNTHDAQKVMLDFRRTCTDKNILRGIFSQALQDWTVRSSL</sequence>
<evidence type="ECO:0000313" key="8">
    <source>
        <dbReference type="Proteomes" id="UP000837801"/>
    </source>
</evidence>
<dbReference type="GO" id="GO:0010508">
    <property type="term" value="P:positive regulation of autophagy"/>
    <property type="evidence" value="ECO:0007669"/>
    <property type="project" value="TreeGrafter"/>
</dbReference>
<feature type="region of interest" description="Disordered" evidence="5">
    <location>
        <begin position="182"/>
        <end position="259"/>
    </location>
</feature>
<dbReference type="GO" id="GO:1990130">
    <property type="term" value="C:GATOR1 complex"/>
    <property type="evidence" value="ECO:0007669"/>
    <property type="project" value="TreeGrafter"/>
</dbReference>
<feature type="domain" description="DEP" evidence="6">
    <location>
        <begin position="1279"/>
        <end position="1354"/>
    </location>
</feature>
<dbReference type="OrthoDB" id="39497at2759"/>
<feature type="compositionally biased region" description="Low complexity" evidence="5">
    <location>
        <begin position="204"/>
        <end position="238"/>
    </location>
</feature>
<comment type="subcellular location">
    <subcellularLocation>
        <location evidence="1">Vacuole membrane</location>
        <topology evidence="1">Peripheral membrane protein</topology>
    </subcellularLocation>
</comment>
<dbReference type="PANTHER" id="PTHR13179">
    <property type="entry name" value="DEP DOMAIN CONTAINING PROTEIN 5"/>
    <property type="match status" value="1"/>
</dbReference>
<proteinExistence type="inferred from homology"/>
<feature type="compositionally biased region" description="Basic and acidic residues" evidence="5">
    <location>
        <begin position="734"/>
        <end position="744"/>
    </location>
</feature>
<dbReference type="InterPro" id="IPR036388">
    <property type="entry name" value="WH-like_DNA-bd_sf"/>
</dbReference>
<gene>
    <name evidence="7" type="ORF">CLIB1423_15S02608</name>
</gene>
<dbReference type="InterPro" id="IPR036390">
    <property type="entry name" value="WH_DNA-bd_sf"/>
</dbReference>
<dbReference type="Pfam" id="PF00610">
    <property type="entry name" value="DEP"/>
    <property type="match status" value="1"/>
</dbReference>